<dbReference type="PANTHER" id="PTHR46730">
    <property type="entry name" value="POLYCYSTIN-1"/>
    <property type="match status" value="1"/>
</dbReference>
<dbReference type="Gene3D" id="2.10.25.10">
    <property type="entry name" value="Laminin"/>
    <property type="match status" value="1"/>
</dbReference>
<evidence type="ECO:0000256" key="1">
    <source>
        <dbReference type="ARBA" id="ARBA00004370"/>
    </source>
</evidence>
<dbReference type="GO" id="GO:0005886">
    <property type="term" value="C:plasma membrane"/>
    <property type="evidence" value="ECO:0007669"/>
    <property type="project" value="TreeGrafter"/>
</dbReference>
<evidence type="ECO:0000256" key="2">
    <source>
        <dbReference type="ARBA" id="ARBA00022692"/>
    </source>
</evidence>
<evidence type="ECO:0000259" key="7">
    <source>
        <dbReference type="PROSITE" id="PS50026"/>
    </source>
</evidence>
<keyword evidence="2" id="KW-0812">Transmembrane</keyword>
<dbReference type="SUPFAM" id="SSF57184">
    <property type="entry name" value="Growth factor receptor domain"/>
    <property type="match status" value="1"/>
</dbReference>
<dbReference type="PANTHER" id="PTHR46730:SF1">
    <property type="entry name" value="PLAT DOMAIN-CONTAINING PROTEIN"/>
    <property type="match status" value="1"/>
</dbReference>
<keyword evidence="4" id="KW-1133">Transmembrane helix</keyword>
<dbReference type="Pfam" id="PF02010">
    <property type="entry name" value="REJ"/>
    <property type="match status" value="1"/>
</dbReference>
<feature type="domain" description="EGF-like" evidence="7">
    <location>
        <begin position="171"/>
        <end position="213"/>
    </location>
</feature>
<dbReference type="Proteomes" id="UP001190700">
    <property type="component" value="Unassembled WGS sequence"/>
</dbReference>
<proteinExistence type="predicted"/>
<evidence type="ECO:0000256" key="6">
    <source>
        <dbReference type="PROSITE-ProRule" id="PRU00076"/>
    </source>
</evidence>
<dbReference type="GO" id="GO:0006816">
    <property type="term" value="P:calcium ion transport"/>
    <property type="evidence" value="ECO:0007669"/>
    <property type="project" value="TreeGrafter"/>
</dbReference>
<dbReference type="InterPro" id="IPR009030">
    <property type="entry name" value="Growth_fac_rcpt_cys_sf"/>
</dbReference>
<evidence type="ECO:0000313" key="8">
    <source>
        <dbReference type="EMBL" id="KAK3263050.1"/>
    </source>
</evidence>
<sequence>MTCYMSDHSRPRPIHLLLPPGVHSPRLPGPGDSSSLRQTVKPHSPVLFTNGGQVAIISVYAGSVVMATTVTYTAEDTAAGASSDAFVALLGDSTSVANIFAGSAVLRDYASSATASLTNSTSSVAPTADAGMPGAVDGVPPVDTRAGMPLGIGGATCPSGYSAVYDSACVDTDGCALAPCFPGVECADEAAPGEGFICGSCPEGYRGDGVSCELCELQLMYVPEMSTVVGGEMKRSVTNQLSASCSGLSETDCVLTQGINYWWDAVISDGATFPLDSTTNMRDTLTLYLPKSSLTANTAYSMQLTAALRGNSEVAAHVDTFFQVKSEPLVALIQGGPVQTGTGIPVELDAGVSYDPDGAPGEMVYSWTCVRTDGAAPDPYCRSAADSARLPAAMPTSLLSLSLLGAAGEGAQYTLSCQVSKGDRQAAANTTVTVLEGPLPVPAITPLSRKHTANSKLTLSSEAASLSPETLSLSWSLRAVDEATDAMDLAEVAATALNLPNLVLRADSLMPGGVYLFALAAEDRHGAAWATLQVQVNSPPHSGGVTVSPSEGVMAETVFTFEGSGWDDDLEDKPLWYQLRYEVVGAGEGWKMLTQWQPSPLFSEQMNAAGLEGSGHLVAVRLYVKDMLEATAFEGQDITVRPLVFEDEAAKEEFLDAGINAAAQGVANGRDTSADVVAMVNVLSSPEASPREARRRRLLTSGAEPRAPAVSRLAQRAALMEVMGDIWNILPQTTDTVTRVAQGGATVVAGDPEELTEQTRAQFSSMAASLVAITLQGDPDARLEAPGAVALMEGLSSVTVGAVAAHGANHTMAAGTEVAAAVDVARSIGFSNVQGMVPEEDPVSVCTEVLCSLAQRADLRSNTSRALAAPVTAPSGAAVSFAGSLGGELGDAAESVDIMLVGSAADPHLNSSGPPGTAASGGTLLASDVTSVSLYSRNGDELVVRGLEEAITLTLPLAAPGNLTSLPPADQGGGGGAAHAALPVLGASCAFWDGTAGRYSSEGCTSMPNPSPSGAALSWRTLNVSQLAALEAAWSVEHTELMAGCEEVWGAHYPEYRGADAGRRKYVGADCQLADPGNNASCWWDWHVHPEGAFRGAGCVLAVDTRCLCTHLTDFAAVQPMEFGSLKVPDRVSAYSSHEMKRVSLSKVGKSEALLGVLAVLLLGAPFLYLLSNLAHNAERLQILRRMVDPCREFFREVDGVWTWTFIETDFYAGKSLSLRYVVDASIQENKQKHNMLNMIAGNLMKGNSMKKKLGKMRGKRLITFTEQPVQGRSGLQLSSGIESCKRSMPSERRIARRIFGLSAGLSDMFPSAASRVLPFLSLKQERVLHTDELLKAATLDECGAESEGARSFSKGGVSRKGVVVDANAATCAILPPKSPQQASKARALFLDAHGVKLGGEDRNDGLASALASGAPASAAMGNASISMQEGPGAGCTDAANRGGPVVESYLERQPRRTPYSTLGTSTPQEMQNLLGSAQEAKAPPKLSRVNTSRRHGKFVSKEMQNTAPLMQAATHEEMMEEGHTVATFFSLLQVRLR</sequence>
<dbReference type="PROSITE" id="PS50026">
    <property type="entry name" value="EGF_3"/>
    <property type="match status" value="1"/>
</dbReference>
<keyword evidence="5" id="KW-0472">Membrane</keyword>
<comment type="caution">
    <text evidence="8">The sequence shown here is derived from an EMBL/GenBank/DDBJ whole genome shotgun (WGS) entry which is preliminary data.</text>
</comment>
<comment type="caution">
    <text evidence="6">Lacks conserved residue(s) required for the propagation of feature annotation.</text>
</comment>
<evidence type="ECO:0000256" key="4">
    <source>
        <dbReference type="ARBA" id="ARBA00022989"/>
    </source>
</evidence>
<organism evidence="8 9">
    <name type="scientific">Cymbomonas tetramitiformis</name>
    <dbReference type="NCBI Taxonomy" id="36881"/>
    <lineage>
        <taxon>Eukaryota</taxon>
        <taxon>Viridiplantae</taxon>
        <taxon>Chlorophyta</taxon>
        <taxon>Pyramimonadophyceae</taxon>
        <taxon>Pyramimonadales</taxon>
        <taxon>Pyramimonadaceae</taxon>
        <taxon>Cymbomonas</taxon>
    </lineage>
</organism>
<keyword evidence="6" id="KW-0245">EGF-like domain</keyword>
<reference evidence="8 9" key="1">
    <citation type="journal article" date="2015" name="Genome Biol. Evol.">
        <title>Comparative Genomics of a Bacterivorous Green Alga Reveals Evolutionary Causalities and Consequences of Phago-Mixotrophic Mode of Nutrition.</title>
        <authorList>
            <person name="Burns J.A."/>
            <person name="Paasch A."/>
            <person name="Narechania A."/>
            <person name="Kim E."/>
        </authorList>
    </citation>
    <scope>NUCLEOTIDE SEQUENCE [LARGE SCALE GENOMIC DNA]</scope>
    <source>
        <strain evidence="8 9">PLY_AMNH</strain>
    </source>
</reference>
<evidence type="ECO:0000256" key="3">
    <source>
        <dbReference type="ARBA" id="ARBA00022737"/>
    </source>
</evidence>
<gene>
    <name evidence="8" type="ORF">CYMTET_28124</name>
</gene>
<comment type="subcellular location">
    <subcellularLocation>
        <location evidence="1">Membrane</location>
    </subcellularLocation>
</comment>
<accession>A0AAE0FNS5</accession>
<protein>
    <recommendedName>
        <fullName evidence="7">EGF-like domain-containing protein</fullName>
    </recommendedName>
</protein>
<dbReference type="InterPro" id="IPR002859">
    <property type="entry name" value="PKD/REJ-like"/>
</dbReference>
<name>A0AAE0FNS5_9CHLO</name>
<evidence type="ECO:0000256" key="5">
    <source>
        <dbReference type="ARBA" id="ARBA00023136"/>
    </source>
</evidence>
<dbReference type="EMBL" id="LGRX02015766">
    <property type="protein sequence ID" value="KAK3263050.1"/>
    <property type="molecule type" value="Genomic_DNA"/>
</dbReference>
<keyword evidence="3" id="KW-0677">Repeat</keyword>
<keyword evidence="9" id="KW-1185">Reference proteome</keyword>
<dbReference type="GO" id="GO:0005261">
    <property type="term" value="F:monoatomic cation channel activity"/>
    <property type="evidence" value="ECO:0007669"/>
    <property type="project" value="TreeGrafter"/>
</dbReference>
<evidence type="ECO:0000313" key="9">
    <source>
        <dbReference type="Proteomes" id="UP001190700"/>
    </source>
</evidence>
<dbReference type="InterPro" id="IPR000742">
    <property type="entry name" value="EGF"/>
</dbReference>